<organism evidence="2 3">
    <name type="scientific">Plectus sambesii</name>
    <dbReference type="NCBI Taxonomy" id="2011161"/>
    <lineage>
        <taxon>Eukaryota</taxon>
        <taxon>Metazoa</taxon>
        <taxon>Ecdysozoa</taxon>
        <taxon>Nematoda</taxon>
        <taxon>Chromadorea</taxon>
        <taxon>Plectida</taxon>
        <taxon>Plectina</taxon>
        <taxon>Plectoidea</taxon>
        <taxon>Plectidae</taxon>
        <taxon>Plectus</taxon>
    </lineage>
</organism>
<protein>
    <submittedName>
        <fullName evidence="3">F-box domain-containing protein</fullName>
    </submittedName>
</protein>
<dbReference type="InterPro" id="IPR001810">
    <property type="entry name" value="F-box_dom"/>
</dbReference>
<dbReference type="Pfam" id="PF00646">
    <property type="entry name" value="F-box"/>
    <property type="match status" value="1"/>
</dbReference>
<evidence type="ECO:0000313" key="3">
    <source>
        <dbReference type="WBParaSite" id="PSAMB.scaffold808size41070.g8792.t1"/>
    </source>
</evidence>
<accession>A0A914XFS9</accession>
<name>A0A914XFS9_9BILA</name>
<reference evidence="3" key="1">
    <citation type="submission" date="2022-11" db="UniProtKB">
        <authorList>
            <consortium name="WormBaseParasite"/>
        </authorList>
    </citation>
    <scope>IDENTIFICATION</scope>
</reference>
<dbReference type="WBParaSite" id="PSAMB.scaffold808size41070.g8792.t1">
    <property type="protein sequence ID" value="PSAMB.scaffold808size41070.g8792.t1"/>
    <property type="gene ID" value="PSAMB.scaffold808size41070.g8792"/>
</dbReference>
<proteinExistence type="predicted"/>
<dbReference type="CDD" id="cd09917">
    <property type="entry name" value="F-box_SF"/>
    <property type="match status" value="1"/>
</dbReference>
<dbReference type="Proteomes" id="UP000887566">
    <property type="component" value="Unplaced"/>
</dbReference>
<evidence type="ECO:0000313" key="2">
    <source>
        <dbReference type="Proteomes" id="UP000887566"/>
    </source>
</evidence>
<feature type="domain" description="F-box" evidence="1">
    <location>
        <begin position="30"/>
        <end position="61"/>
    </location>
</feature>
<keyword evidence="2" id="KW-1185">Reference proteome</keyword>
<dbReference type="SUPFAM" id="SSF81383">
    <property type="entry name" value="F-box domain"/>
    <property type="match status" value="1"/>
</dbReference>
<sequence length="310" mass="35917">MQLTMENNNTIFSSCLPSTSKEDIYCSAQIEQLPEDVWLKICEFLSLSDWCAIGSASRRLHEKMAVVWSEKKCAIIESDVPSLNSDAGPMKFAVAEDNLWPHKHFQLDSFLPPEALQEAYADLFRLLRRCEENLEQLCLLETPYKPYRLTIGRSIFRVFSQSIYDRLWLLNLTRTSFELDDLSMTHNAFPELRKLIVDDCCISLDRRQVLTMKPDRVLKSVLIDHKKKRKTMKQGSKLFLATVIEIFPDLLTVLCSLTEFQSTGCIMFMYGTEERNAKYEFKPRRRKQSCATVEYSLWNRCISTGGDVSD</sequence>
<dbReference type="AlphaFoldDB" id="A0A914XFS9"/>
<dbReference type="InterPro" id="IPR036047">
    <property type="entry name" value="F-box-like_dom_sf"/>
</dbReference>
<evidence type="ECO:0000259" key="1">
    <source>
        <dbReference type="Pfam" id="PF00646"/>
    </source>
</evidence>